<evidence type="ECO:0000313" key="6">
    <source>
        <dbReference type="Proteomes" id="UP001303946"/>
    </source>
</evidence>
<comment type="similarity">
    <text evidence="1">Belongs to the arsA ATPase family.</text>
</comment>
<name>A0ABZ0D656_9BURK</name>
<dbReference type="InterPro" id="IPR025723">
    <property type="entry name" value="ArsA/GET3_ATPase-like"/>
</dbReference>
<dbReference type="CDD" id="cd02035">
    <property type="entry name" value="ArsA"/>
    <property type="match status" value="2"/>
</dbReference>
<dbReference type="InterPro" id="IPR005243">
    <property type="entry name" value="THIRX-like_proc"/>
</dbReference>
<dbReference type="NCBIfam" id="TIGR00412">
    <property type="entry name" value="redox_disulf_2"/>
    <property type="match status" value="1"/>
</dbReference>
<dbReference type="Pfam" id="PF13192">
    <property type="entry name" value="Thioredoxin_3"/>
    <property type="match status" value="1"/>
</dbReference>
<dbReference type="InterPro" id="IPR027541">
    <property type="entry name" value="Ars_ATPase"/>
</dbReference>
<gene>
    <name evidence="5" type="primary">arsA</name>
    <name evidence="5" type="ORF">RXV79_08815</name>
</gene>
<dbReference type="InterPro" id="IPR012336">
    <property type="entry name" value="Thioredoxin-like_fold"/>
</dbReference>
<dbReference type="SMART" id="SM00382">
    <property type="entry name" value="AAA"/>
    <property type="match status" value="2"/>
</dbReference>
<feature type="domain" description="AAA+ ATPase" evidence="4">
    <location>
        <begin position="406"/>
        <end position="637"/>
    </location>
</feature>
<sequence length="677" mass="71848">MTHPLEIKVLGSGCSKCRSTVGLIERTAADAGIEIDLTKVETPEEIRRYGVHATPAVVIASEVVHSGGIPSHEAVQAWFRRAAVGFLQRPTRHLFFTGKGGVGKTSLSTAAALTLADAGKKVLLVSTDAASNLDEMLGIELRNTPVPVPGAAGLSVLNIDPDAAAESYRQRVLAQMAHGTPDEELAKVREQLSGACTTEIASFDEFSSLLSDGAEGWDHIVFDTAPTGHTLRLLSLPKAWTGFLAGNDRGASCLGPHSGLKMQEARFNAALAALSDPALTTVILVTRPDRGAINEAARTSLELHELGLDNQRLAVNGVFHAIDRRDAVACAIEDLGRRALDAMPEALRRLPLDQVPLRAFDMVGLPALRALLMPSHAALAAPALVEDRSLALPDLGALADELAASERGVVMVMGKGGVGKTTIAAALAIGLVQRGKTVHLSTTDPAAHLASTLEGELPGLKVSRIDPKVETQRYIDKIMAARSPQLDAQEQALLLEDLQSPCTEEVAVFHAFSRLVAEGRSAFVVLDTAPTGHSMLLMDATGAYHRQMTREFEGHGATRVVTPLMRLQDAAYTKIVLVTLPEVTPVSQAAALQEDLRRASIEPYAWVLNKSLSGAGTHDPLLSARLAQERRQIDRISAGLAQRLYALPWLPVPPAGLAALSKLVDAEGAREPVSGTA</sequence>
<dbReference type="NCBIfam" id="TIGR00345">
    <property type="entry name" value="GET3_arsA_TRC40"/>
    <property type="match status" value="1"/>
</dbReference>
<dbReference type="Pfam" id="PF02374">
    <property type="entry name" value="ArsA_ATPase"/>
    <property type="match status" value="2"/>
</dbReference>
<evidence type="ECO:0000259" key="4">
    <source>
        <dbReference type="SMART" id="SM00382"/>
    </source>
</evidence>
<keyword evidence="6" id="KW-1185">Reference proteome</keyword>
<dbReference type="SUPFAM" id="SSF52833">
    <property type="entry name" value="Thioredoxin-like"/>
    <property type="match status" value="1"/>
</dbReference>
<dbReference type="InterPro" id="IPR016300">
    <property type="entry name" value="ATPase_ArsA/GET3"/>
</dbReference>
<dbReference type="InterPro" id="IPR036249">
    <property type="entry name" value="Thioredoxin-like_sf"/>
</dbReference>
<dbReference type="RefSeq" id="WP_316703056.1">
    <property type="nucleotide sequence ID" value="NZ_CP136336.1"/>
</dbReference>
<evidence type="ECO:0000256" key="2">
    <source>
        <dbReference type="ARBA" id="ARBA00052296"/>
    </source>
</evidence>
<dbReference type="Gene3D" id="3.40.50.300">
    <property type="entry name" value="P-loop containing nucleotide triphosphate hydrolases"/>
    <property type="match status" value="2"/>
</dbReference>
<dbReference type="EMBL" id="CP136336">
    <property type="protein sequence ID" value="WOB10154.1"/>
    <property type="molecule type" value="Genomic_DNA"/>
</dbReference>
<dbReference type="InterPro" id="IPR003593">
    <property type="entry name" value="AAA+_ATPase"/>
</dbReference>
<organism evidence="5 6">
    <name type="scientific">Piscinibacter gummiphilus</name>
    <dbReference type="NCBI Taxonomy" id="946333"/>
    <lineage>
        <taxon>Bacteria</taxon>
        <taxon>Pseudomonadati</taxon>
        <taxon>Pseudomonadota</taxon>
        <taxon>Betaproteobacteria</taxon>
        <taxon>Burkholderiales</taxon>
        <taxon>Sphaerotilaceae</taxon>
        <taxon>Piscinibacter</taxon>
    </lineage>
</organism>
<dbReference type="PANTHER" id="PTHR10803">
    <property type="entry name" value="ARSENICAL PUMP-DRIVING ATPASE ARSENITE-TRANSLOCATING ATPASE"/>
    <property type="match status" value="1"/>
</dbReference>
<comment type="catalytic activity">
    <reaction evidence="2">
        <text>arsenite(in) + ATP + H2O = arsenite(out) + ADP + phosphate + H(+)</text>
        <dbReference type="Rhea" id="RHEA:11348"/>
        <dbReference type="ChEBI" id="CHEBI:15377"/>
        <dbReference type="ChEBI" id="CHEBI:15378"/>
        <dbReference type="ChEBI" id="CHEBI:29242"/>
        <dbReference type="ChEBI" id="CHEBI:30616"/>
        <dbReference type="ChEBI" id="CHEBI:43474"/>
        <dbReference type="ChEBI" id="CHEBI:456216"/>
        <dbReference type="EC" id="7.3.2.7"/>
    </reaction>
</comment>
<dbReference type="InterPro" id="IPR027417">
    <property type="entry name" value="P-loop_NTPase"/>
</dbReference>
<protein>
    <recommendedName>
        <fullName evidence="3">Arsenical pump-driving ATPase</fullName>
        <ecNumber evidence="3">7.3.2.7</ecNumber>
    </recommendedName>
</protein>
<evidence type="ECO:0000256" key="3">
    <source>
        <dbReference type="NCBIfam" id="TIGR04291"/>
    </source>
</evidence>
<proteinExistence type="inferred from homology"/>
<dbReference type="EC" id="7.3.2.7" evidence="3"/>
<evidence type="ECO:0000313" key="5">
    <source>
        <dbReference type="EMBL" id="WOB10154.1"/>
    </source>
</evidence>
<dbReference type="Proteomes" id="UP001303946">
    <property type="component" value="Chromosome"/>
</dbReference>
<dbReference type="Gene3D" id="3.40.30.10">
    <property type="entry name" value="Glutaredoxin"/>
    <property type="match status" value="1"/>
</dbReference>
<dbReference type="NCBIfam" id="TIGR04291">
    <property type="entry name" value="arsen_driv_ArsA"/>
    <property type="match status" value="1"/>
</dbReference>
<accession>A0ABZ0D656</accession>
<dbReference type="PANTHER" id="PTHR10803:SF3">
    <property type="entry name" value="ATPASE GET3"/>
    <property type="match status" value="1"/>
</dbReference>
<dbReference type="SUPFAM" id="SSF52540">
    <property type="entry name" value="P-loop containing nucleoside triphosphate hydrolases"/>
    <property type="match status" value="2"/>
</dbReference>
<feature type="domain" description="AAA+ ATPase" evidence="4">
    <location>
        <begin position="90"/>
        <end position="308"/>
    </location>
</feature>
<reference evidence="5 6" key="1">
    <citation type="submission" date="2023-10" db="EMBL/GenBank/DDBJ databases">
        <title>Bacteria for the degradation of biodegradable plastic PBAT(Polybutylene adipate terephthalate).</title>
        <authorList>
            <person name="Weon H.-Y."/>
            <person name="Yeon J."/>
        </authorList>
    </citation>
    <scope>NUCLEOTIDE SEQUENCE [LARGE SCALE GENOMIC DNA]</scope>
    <source>
        <strain evidence="5 6">SBD 7-3</strain>
    </source>
</reference>
<evidence type="ECO:0000256" key="1">
    <source>
        <dbReference type="ARBA" id="ARBA00011040"/>
    </source>
</evidence>